<keyword evidence="3" id="KW-1185">Reference proteome</keyword>
<evidence type="ECO:0000256" key="1">
    <source>
        <dbReference type="SAM" id="Phobius"/>
    </source>
</evidence>
<organism evidence="2 3">
    <name type="scientific">Microbispora corallina</name>
    <dbReference type="NCBI Taxonomy" id="83302"/>
    <lineage>
        <taxon>Bacteria</taxon>
        <taxon>Bacillati</taxon>
        <taxon>Actinomycetota</taxon>
        <taxon>Actinomycetes</taxon>
        <taxon>Streptosporangiales</taxon>
        <taxon>Streptosporangiaceae</taxon>
        <taxon>Microbispora</taxon>
    </lineage>
</organism>
<reference evidence="2 3" key="1">
    <citation type="submission" date="2021-01" db="EMBL/GenBank/DDBJ databases">
        <title>Whole genome shotgun sequence of Microbispora corallina NBRC 16416.</title>
        <authorList>
            <person name="Komaki H."/>
            <person name="Tamura T."/>
        </authorList>
    </citation>
    <scope>NUCLEOTIDE SEQUENCE [LARGE SCALE GENOMIC DNA]</scope>
    <source>
        <strain evidence="2 3">NBRC 16416</strain>
    </source>
</reference>
<evidence type="ECO:0000313" key="3">
    <source>
        <dbReference type="Proteomes" id="UP000603904"/>
    </source>
</evidence>
<gene>
    <name evidence="2" type="ORF">Mco01_22640</name>
</gene>
<evidence type="ECO:0000313" key="2">
    <source>
        <dbReference type="EMBL" id="GIH39264.1"/>
    </source>
</evidence>
<protein>
    <submittedName>
        <fullName evidence="2">Uncharacterized protein</fullName>
    </submittedName>
</protein>
<keyword evidence="1" id="KW-1133">Transmembrane helix</keyword>
<feature type="transmembrane region" description="Helical" evidence="1">
    <location>
        <begin position="21"/>
        <end position="39"/>
    </location>
</feature>
<keyword evidence="1" id="KW-0472">Membrane</keyword>
<proteinExistence type="predicted"/>
<comment type="caution">
    <text evidence="2">The sequence shown here is derived from an EMBL/GenBank/DDBJ whole genome shotgun (WGS) entry which is preliminary data.</text>
</comment>
<name>A0ABQ4FWS8_9ACTN</name>
<dbReference type="EMBL" id="BOOC01000007">
    <property type="protein sequence ID" value="GIH39264.1"/>
    <property type="molecule type" value="Genomic_DNA"/>
</dbReference>
<keyword evidence="1" id="KW-0812">Transmembrane</keyword>
<dbReference type="Proteomes" id="UP000603904">
    <property type="component" value="Unassembled WGS sequence"/>
</dbReference>
<accession>A0ABQ4FWS8</accession>
<sequence>MESSQAILVVKRSSARRTSTFGAGIVAVMALPFVEIGRLRDGPGGASGR</sequence>